<reference evidence="5 6" key="2">
    <citation type="submission" date="2018-06" db="EMBL/GenBank/DDBJ databases">
        <title>Metagenomic assembly of (sub)arctic Cyanobacteria and their associated microbiome from non-axenic cultures.</title>
        <authorList>
            <person name="Baurain D."/>
        </authorList>
    </citation>
    <scope>NUCLEOTIDE SEQUENCE [LARGE SCALE GENOMIC DNA]</scope>
    <source>
        <strain evidence="5">ULC129bin1</strain>
    </source>
</reference>
<evidence type="ECO:0000313" key="6">
    <source>
        <dbReference type="Proteomes" id="UP000249354"/>
    </source>
</evidence>
<dbReference type="InterPro" id="IPR003715">
    <property type="entry name" value="Poly_export_N"/>
</dbReference>
<feature type="signal peptide" evidence="2">
    <location>
        <begin position="1"/>
        <end position="16"/>
    </location>
</feature>
<dbReference type="PANTHER" id="PTHR33619">
    <property type="entry name" value="POLYSACCHARIDE EXPORT PROTEIN GFCE-RELATED"/>
    <property type="match status" value="1"/>
</dbReference>
<accession>A0A2W4UN44</accession>
<evidence type="ECO:0000259" key="3">
    <source>
        <dbReference type="Pfam" id="PF02563"/>
    </source>
</evidence>
<keyword evidence="1 2" id="KW-0732">Signal</keyword>
<feature type="chain" id="PRO_5016181584" evidence="2">
    <location>
        <begin position="17"/>
        <end position="367"/>
    </location>
</feature>
<dbReference type="InterPro" id="IPR049712">
    <property type="entry name" value="Poly_export"/>
</dbReference>
<feature type="domain" description="Soluble ligand binding" evidence="4">
    <location>
        <begin position="266"/>
        <end position="319"/>
    </location>
</feature>
<evidence type="ECO:0000256" key="1">
    <source>
        <dbReference type="ARBA" id="ARBA00022729"/>
    </source>
</evidence>
<dbReference type="EMBL" id="QBMC01000012">
    <property type="protein sequence ID" value="PZO22263.1"/>
    <property type="molecule type" value="Genomic_DNA"/>
</dbReference>
<evidence type="ECO:0000259" key="4">
    <source>
        <dbReference type="Pfam" id="PF10531"/>
    </source>
</evidence>
<comment type="caution">
    <text evidence="5">The sequence shown here is derived from an EMBL/GenBank/DDBJ whole genome shotgun (WGS) entry which is preliminary data.</text>
</comment>
<dbReference type="Pfam" id="PF02563">
    <property type="entry name" value="Poly_export"/>
    <property type="match status" value="1"/>
</dbReference>
<dbReference type="GO" id="GO:0015159">
    <property type="term" value="F:polysaccharide transmembrane transporter activity"/>
    <property type="evidence" value="ECO:0007669"/>
    <property type="project" value="InterPro"/>
</dbReference>
<feature type="domain" description="Soluble ligand binding" evidence="4">
    <location>
        <begin position="181"/>
        <end position="210"/>
    </location>
</feature>
<evidence type="ECO:0000256" key="2">
    <source>
        <dbReference type="SAM" id="SignalP"/>
    </source>
</evidence>
<organism evidence="5 6">
    <name type="scientific">Leptolyngbya foveolarum</name>
    <dbReference type="NCBI Taxonomy" id="47253"/>
    <lineage>
        <taxon>Bacteria</taxon>
        <taxon>Bacillati</taxon>
        <taxon>Cyanobacteriota</taxon>
        <taxon>Cyanophyceae</taxon>
        <taxon>Leptolyngbyales</taxon>
        <taxon>Leptolyngbyaceae</taxon>
        <taxon>Leptolyngbya group</taxon>
        <taxon>Leptolyngbya</taxon>
    </lineage>
</organism>
<dbReference type="Proteomes" id="UP000249354">
    <property type="component" value="Unassembled WGS sequence"/>
</dbReference>
<sequence>MGLGVVGLAIAQSASAAWVVVQSDQSLPTLAPTAQPTPTAQPVPTAQPTAPVYSPAPIVSSEQAAASYLLGPGDRIVINVYGYEEYTGPTSVLPDGTLTIPLIGKVPAAGRTTDQLAQDLAVALNQVLVNPSVSVTLDALRPVVVNVSGEVYRPGPLQLQGATRIGNNQNGEGTSYAPPSVSQAIIQAGGVTRTADVRDVVIVRSLPNGQTVRTQVNLWDSLGSETLPEDLLLRDGDLVFIPQLAAGETLDSRLLASSSLSPDTVRVRVVGEVTSPGEVPVPPNSSLSSAVAIAGGPTDDARLSQVAFIRRQGNGEVIQEVVDLSDLIDDYQVQDGDVVVVPKTNTGSVLDFAQRLLGPLGFFLNLF</sequence>
<dbReference type="AlphaFoldDB" id="A0A2W4UN44"/>
<name>A0A2W4UN44_9CYAN</name>
<reference evidence="6" key="1">
    <citation type="submission" date="2018-04" db="EMBL/GenBank/DDBJ databases">
        <authorList>
            <person name="Cornet L."/>
        </authorList>
    </citation>
    <scope>NUCLEOTIDE SEQUENCE [LARGE SCALE GENOMIC DNA]</scope>
</reference>
<gene>
    <name evidence="5" type="ORF">DCF25_03345</name>
</gene>
<dbReference type="PANTHER" id="PTHR33619:SF3">
    <property type="entry name" value="POLYSACCHARIDE EXPORT PROTEIN GFCE-RELATED"/>
    <property type="match status" value="1"/>
</dbReference>
<protein>
    <submittedName>
        <fullName evidence="5">Polysaccharide export protein</fullName>
    </submittedName>
</protein>
<dbReference type="Pfam" id="PF10531">
    <property type="entry name" value="SLBB"/>
    <property type="match status" value="2"/>
</dbReference>
<proteinExistence type="predicted"/>
<dbReference type="Gene3D" id="3.10.560.10">
    <property type="entry name" value="Outer membrane lipoprotein wza domain like"/>
    <property type="match status" value="2"/>
</dbReference>
<evidence type="ECO:0000313" key="5">
    <source>
        <dbReference type="EMBL" id="PZO22263.1"/>
    </source>
</evidence>
<feature type="domain" description="Polysaccharide export protein N-terminal" evidence="3">
    <location>
        <begin position="63"/>
        <end position="137"/>
    </location>
</feature>
<dbReference type="InterPro" id="IPR019554">
    <property type="entry name" value="Soluble_ligand-bd"/>
</dbReference>